<protein>
    <recommendedName>
        <fullName evidence="5">FAD-binding domain-containing protein</fullName>
    </recommendedName>
</protein>
<keyword evidence="7" id="KW-1185">Reference proteome</keyword>
<evidence type="ECO:0000259" key="5">
    <source>
        <dbReference type="Pfam" id="PF01494"/>
    </source>
</evidence>
<proteinExistence type="inferred from homology"/>
<dbReference type="InterPro" id="IPR050562">
    <property type="entry name" value="FAD_mOase_fung"/>
</dbReference>
<feature type="domain" description="FAD-binding" evidence="5">
    <location>
        <begin position="5"/>
        <end position="322"/>
    </location>
</feature>
<dbReference type="InterPro" id="IPR036188">
    <property type="entry name" value="FAD/NAD-bd_sf"/>
</dbReference>
<dbReference type="InterPro" id="IPR002938">
    <property type="entry name" value="FAD-bd"/>
</dbReference>
<reference evidence="6" key="1">
    <citation type="submission" date="2021-01" db="EMBL/GenBank/DDBJ databases">
        <authorList>
            <consortium name="Aspergillus puulaauensis MK2 genome sequencing consortium"/>
            <person name="Kazuki M."/>
            <person name="Futagami T."/>
        </authorList>
    </citation>
    <scope>NUCLEOTIDE SEQUENCE</scope>
    <source>
        <strain evidence="6">MK2</strain>
    </source>
</reference>
<dbReference type="GO" id="GO:0071949">
    <property type="term" value="F:FAD binding"/>
    <property type="evidence" value="ECO:0007669"/>
    <property type="project" value="InterPro"/>
</dbReference>
<dbReference type="PANTHER" id="PTHR47356">
    <property type="entry name" value="FAD-DEPENDENT MONOOXYGENASE ASQG-RELATED"/>
    <property type="match status" value="1"/>
</dbReference>
<keyword evidence="4" id="KW-0560">Oxidoreductase</keyword>
<dbReference type="Pfam" id="PF01494">
    <property type="entry name" value="FAD_binding_3"/>
    <property type="match status" value="1"/>
</dbReference>
<dbReference type="KEGG" id="apuu:APUU_61084S"/>
<evidence type="ECO:0000256" key="4">
    <source>
        <dbReference type="ARBA" id="ARBA00023002"/>
    </source>
</evidence>
<dbReference type="OrthoDB" id="10029326at2759"/>
<dbReference type="Gene3D" id="3.50.50.60">
    <property type="entry name" value="FAD/NAD(P)-binding domain"/>
    <property type="match status" value="1"/>
</dbReference>
<dbReference type="PRINTS" id="PR00420">
    <property type="entry name" value="RNGMNOXGNASE"/>
</dbReference>
<dbReference type="GO" id="GO:0004497">
    <property type="term" value="F:monooxygenase activity"/>
    <property type="evidence" value="ECO:0007669"/>
    <property type="project" value="InterPro"/>
</dbReference>
<evidence type="ECO:0000256" key="2">
    <source>
        <dbReference type="ARBA" id="ARBA00022630"/>
    </source>
</evidence>
<name>A0A7R7XUL2_9EURO</name>
<keyword evidence="2" id="KW-0285">Flavoprotein</keyword>
<dbReference type="EMBL" id="AP024448">
    <property type="protein sequence ID" value="BCS28036.1"/>
    <property type="molecule type" value="Genomic_DNA"/>
</dbReference>
<evidence type="ECO:0000313" key="7">
    <source>
        <dbReference type="Proteomes" id="UP000654913"/>
    </source>
</evidence>
<keyword evidence="3" id="KW-0274">FAD</keyword>
<comment type="similarity">
    <text evidence="1">Belongs to the paxM FAD-dependent monooxygenase family.</text>
</comment>
<dbReference type="RefSeq" id="XP_041560222.1">
    <property type="nucleotide sequence ID" value="XM_041694386.1"/>
</dbReference>
<gene>
    <name evidence="6" type="ORF">APUU_61084S</name>
</gene>
<dbReference type="AlphaFoldDB" id="A0A7R7XUL2"/>
<dbReference type="SUPFAM" id="SSF51905">
    <property type="entry name" value="FAD/NAD(P)-binding domain"/>
    <property type="match status" value="1"/>
</dbReference>
<dbReference type="PANTHER" id="PTHR47356:SF2">
    <property type="entry name" value="FAD-BINDING DOMAIN-CONTAINING PROTEIN-RELATED"/>
    <property type="match status" value="1"/>
</dbReference>
<evidence type="ECO:0000256" key="3">
    <source>
        <dbReference type="ARBA" id="ARBA00022827"/>
    </source>
</evidence>
<dbReference type="GeneID" id="64978033"/>
<organism evidence="6 7">
    <name type="scientific">Aspergillus puulaauensis</name>
    <dbReference type="NCBI Taxonomy" id="1220207"/>
    <lineage>
        <taxon>Eukaryota</taxon>
        <taxon>Fungi</taxon>
        <taxon>Dikarya</taxon>
        <taxon>Ascomycota</taxon>
        <taxon>Pezizomycotina</taxon>
        <taxon>Eurotiomycetes</taxon>
        <taxon>Eurotiomycetidae</taxon>
        <taxon>Eurotiales</taxon>
        <taxon>Aspergillaceae</taxon>
        <taxon>Aspergillus</taxon>
    </lineage>
</organism>
<evidence type="ECO:0000256" key="1">
    <source>
        <dbReference type="ARBA" id="ARBA00007992"/>
    </source>
</evidence>
<accession>A0A7R7XUL2</accession>
<dbReference type="Proteomes" id="UP000654913">
    <property type="component" value="Chromosome 6"/>
</dbReference>
<evidence type="ECO:0000313" key="6">
    <source>
        <dbReference type="EMBL" id="BCS28036.1"/>
    </source>
</evidence>
<sequence length="453" mass="49698">MPQHVTVGIVGGGVAGLALAKMLEMLGISYILYESYHTIAPNAGASLGLIPSGLRIFDQLGVLDKIEAFSVDHDRWEHRDGESGRLYRRTSVMRNYPSLFGYGAFFMARQDVLKILFDSLEDKSPVYASKRVTSVRDLGDLAVVEAADGDSFTCDFVAGADGVRSTVREAIHAQTARPPAHYLRASTACVFGMSTPLPQMAAGQFFAVYRRKVSALVFAGLNGKLYWFLFKQLDEPLAYGPQRKFTDADIDAVHIELADTIVTDGVRISDVFARREVAVMTALEEGVGEDWFCGRLFLLGDSAHKMVPHAAMGANQAMESAACFVNSLRRTRPSLGKEHCPNISAPEIQQCLSRYADRRKDMLKAVVQAATASRNNQLMVGSAAQDFLRVLPDIREEDMLLKPLQSLIGAERLEDWMCRSERVEKYTEASGRALDILNRGGSLADCGLQGGSK</sequence>
<reference evidence="6" key="2">
    <citation type="submission" date="2021-02" db="EMBL/GenBank/DDBJ databases">
        <title>Aspergillus puulaauensis MK2 genome sequence.</title>
        <authorList>
            <person name="Futagami T."/>
            <person name="Mori K."/>
            <person name="Kadooka C."/>
            <person name="Tanaka T."/>
        </authorList>
    </citation>
    <scope>NUCLEOTIDE SEQUENCE</scope>
    <source>
        <strain evidence="6">MK2</strain>
    </source>
</reference>